<evidence type="ECO:0000256" key="2">
    <source>
        <dbReference type="SAM" id="SignalP"/>
    </source>
</evidence>
<evidence type="ECO:0000313" key="4">
    <source>
        <dbReference type="Proteomes" id="UP000192342"/>
    </source>
</evidence>
<dbReference type="EMBL" id="AQQV01000001">
    <property type="protein sequence ID" value="ORE89382.1"/>
    <property type="molecule type" value="Genomic_DNA"/>
</dbReference>
<gene>
    <name evidence="3" type="ORF">ATO7_05865</name>
</gene>
<dbReference type="AlphaFoldDB" id="A0A1Y1SI70"/>
<comment type="caution">
    <text evidence="3">The sequence shown here is derived from an EMBL/GenBank/DDBJ whole genome shotgun (WGS) entry which is preliminary data.</text>
</comment>
<keyword evidence="4" id="KW-1185">Reference proteome</keyword>
<accession>A0A1Y1SI70</accession>
<dbReference type="Proteomes" id="UP000192342">
    <property type="component" value="Unassembled WGS sequence"/>
</dbReference>
<feature type="compositionally biased region" description="Pro residues" evidence="1">
    <location>
        <begin position="63"/>
        <end position="73"/>
    </location>
</feature>
<organism evidence="3 4">
    <name type="scientific">Oceanococcus atlanticus</name>
    <dbReference type="NCBI Taxonomy" id="1317117"/>
    <lineage>
        <taxon>Bacteria</taxon>
        <taxon>Pseudomonadati</taxon>
        <taxon>Pseudomonadota</taxon>
        <taxon>Gammaproteobacteria</taxon>
        <taxon>Chromatiales</taxon>
        <taxon>Oceanococcaceae</taxon>
        <taxon>Oceanococcus</taxon>
    </lineage>
</organism>
<name>A0A1Y1SI70_9GAMM</name>
<feature type="region of interest" description="Disordered" evidence="1">
    <location>
        <begin position="55"/>
        <end position="85"/>
    </location>
</feature>
<reference evidence="3 4" key="1">
    <citation type="submission" date="2013-04" db="EMBL/GenBank/DDBJ databases">
        <title>Oceanococcus atlanticus 22II-S10r2 Genome Sequencing.</title>
        <authorList>
            <person name="Lai Q."/>
            <person name="Li G."/>
            <person name="Shao Z."/>
        </authorList>
    </citation>
    <scope>NUCLEOTIDE SEQUENCE [LARGE SCALE GENOMIC DNA]</scope>
    <source>
        <strain evidence="3 4">22II-S10r2</strain>
    </source>
</reference>
<dbReference type="STRING" id="1317117.ATO7_05865"/>
<evidence type="ECO:0000313" key="3">
    <source>
        <dbReference type="EMBL" id="ORE89382.1"/>
    </source>
</evidence>
<sequence length="85" mass="9139">MFRTLQTLLILLLLPSAAAAVSQARQECESWARNDGIGQMKWDAYVNACVQSMTGEGESAPLEPDPTPPPAPSQAPDWRPAGSDE</sequence>
<feature type="compositionally biased region" description="Low complexity" evidence="1">
    <location>
        <begin position="74"/>
        <end position="85"/>
    </location>
</feature>
<keyword evidence="2" id="KW-0732">Signal</keyword>
<feature type="signal peptide" evidence="2">
    <location>
        <begin position="1"/>
        <end position="19"/>
    </location>
</feature>
<protein>
    <submittedName>
        <fullName evidence="3">Uncharacterized protein</fullName>
    </submittedName>
</protein>
<dbReference type="RefSeq" id="WP_083560436.1">
    <property type="nucleotide sequence ID" value="NZ_AQQV01000001.1"/>
</dbReference>
<feature type="chain" id="PRO_5013163829" evidence="2">
    <location>
        <begin position="20"/>
        <end position="85"/>
    </location>
</feature>
<proteinExistence type="predicted"/>
<evidence type="ECO:0000256" key="1">
    <source>
        <dbReference type="SAM" id="MobiDB-lite"/>
    </source>
</evidence>